<proteinExistence type="predicted"/>
<dbReference type="SUPFAM" id="SSF55594">
    <property type="entry name" value="HPr-like"/>
    <property type="match status" value="1"/>
</dbReference>
<dbReference type="EMBL" id="JACRST010000004">
    <property type="protein sequence ID" value="MBC8546248.1"/>
    <property type="molecule type" value="Genomic_DNA"/>
</dbReference>
<evidence type="ECO:0000313" key="3">
    <source>
        <dbReference type="Proteomes" id="UP000653127"/>
    </source>
</evidence>
<dbReference type="InterPro" id="IPR035895">
    <property type="entry name" value="HPr-like_sf"/>
</dbReference>
<organism evidence="2 3">
    <name type="scientific">Ligaoa zhengdingensis</name>
    <dbReference type="NCBI Taxonomy" id="2763658"/>
    <lineage>
        <taxon>Bacteria</taxon>
        <taxon>Bacillati</taxon>
        <taxon>Bacillota</taxon>
        <taxon>Clostridia</taxon>
        <taxon>Eubacteriales</taxon>
        <taxon>Oscillospiraceae</taxon>
        <taxon>Ligaoa</taxon>
    </lineage>
</organism>
<evidence type="ECO:0000313" key="2">
    <source>
        <dbReference type="EMBL" id="MBC8546248.1"/>
    </source>
</evidence>
<dbReference type="AlphaFoldDB" id="A0A926DVQ8"/>
<accession>A0A926DVQ8</accession>
<comment type="caution">
    <text evidence="2">The sequence shown here is derived from an EMBL/GenBank/DDBJ whole genome shotgun (WGS) entry which is preliminary data.</text>
</comment>
<gene>
    <name evidence="2" type="ORF">H8711_04765</name>
</gene>
<dbReference type="RefSeq" id="WP_249282397.1">
    <property type="nucleotide sequence ID" value="NZ_JACRST010000004.1"/>
</dbReference>
<dbReference type="Gene3D" id="3.30.1340.10">
    <property type="entry name" value="HPr-like"/>
    <property type="match status" value="1"/>
</dbReference>
<protein>
    <submittedName>
        <fullName evidence="2">HPr family phosphocarrier protein</fullName>
    </submittedName>
</protein>
<dbReference type="Pfam" id="PF00381">
    <property type="entry name" value="PTS-HPr"/>
    <property type="match status" value="1"/>
</dbReference>
<dbReference type="Proteomes" id="UP000653127">
    <property type="component" value="Unassembled WGS sequence"/>
</dbReference>
<name>A0A926DVQ8_9FIRM</name>
<reference evidence="2" key="1">
    <citation type="submission" date="2020-08" db="EMBL/GenBank/DDBJ databases">
        <title>Genome public.</title>
        <authorList>
            <person name="Liu C."/>
            <person name="Sun Q."/>
        </authorList>
    </citation>
    <scope>NUCLEOTIDE SEQUENCE</scope>
    <source>
        <strain evidence="2">NSJ-31</strain>
    </source>
</reference>
<keyword evidence="3" id="KW-1185">Reference proteome</keyword>
<evidence type="ECO:0000259" key="1">
    <source>
        <dbReference type="PROSITE" id="PS51350"/>
    </source>
</evidence>
<dbReference type="InterPro" id="IPR000032">
    <property type="entry name" value="HPr-like"/>
</dbReference>
<feature type="domain" description="HPr" evidence="1">
    <location>
        <begin position="1"/>
        <end position="76"/>
    </location>
</feature>
<sequence>MKELTILLNTINDVKVFVNTVSKYDFDVDLISGRYAIDAKSIMGIFSLDLSKPLKMQVYSDNCDAFLEEIKPFLVK</sequence>
<dbReference type="PROSITE" id="PS51350">
    <property type="entry name" value="PTS_HPR_DOM"/>
    <property type="match status" value="1"/>
</dbReference>